<dbReference type="Proteomes" id="UP001454036">
    <property type="component" value="Unassembled WGS sequence"/>
</dbReference>
<dbReference type="AlphaFoldDB" id="A0AAV3QLL2"/>
<proteinExistence type="predicted"/>
<evidence type="ECO:0000259" key="1">
    <source>
        <dbReference type="Pfam" id="PF00899"/>
    </source>
</evidence>
<dbReference type="PANTHER" id="PTHR10953:SF162">
    <property type="entry name" value="SUMO-ACTIVATING ENZYME SUBUNIT 1"/>
    <property type="match status" value="1"/>
</dbReference>
<dbReference type="SUPFAM" id="SSF69572">
    <property type="entry name" value="Activating enzymes of the ubiquitin-like proteins"/>
    <property type="match status" value="1"/>
</dbReference>
<dbReference type="EMBL" id="BAABME010004749">
    <property type="protein sequence ID" value="GAA0163443.1"/>
    <property type="molecule type" value="Genomic_DNA"/>
</dbReference>
<dbReference type="GO" id="GO:0005737">
    <property type="term" value="C:cytoplasm"/>
    <property type="evidence" value="ECO:0007669"/>
    <property type="project" value="TreeGrafter"/>
</dbReference>
<evidence type="ECO:0000313" key="3">
    <source>
        <dbReference type="Proteomes" id="UP001454036"/>
    </source>
</evidence>
<dbReference type="GO" id="GO:0031510">
    <property type="term" value="C:SUMO activating enzyme complex"/>
    <property type="evidence" value="ECO:0007669"/>
    <property type="project" value="TreeGrafter"/>
</dbReference>
<reference evidence="2 3" key="1">
    <citation type="submission" date="2024-01" db="EMBL/GenBank/DDBJ databases">
        <title>The complete chloroplast genome sequence of Lithospermum erythrorhizon: insights into the phylogenetic relationship among Boraginaceae species and the maternal lineages of purple gromwells.</title>
        <authorList>
            <person name="Okada T."/>
            <person name="Watanabe K."/>
        </authorList>
    </citation>
    <scope>NUCLEOTIDE SEQUENCE [LARGE SCALE GENOMIC DNA]</scope>
</reference>
<dbReference type="InterPro" id="IPR000594">
    <property type="entry name" value="ThiF_NAD_FAD-bd"/>
</dbReference>
<evidence type="ECO:0000313" key="2">
    <source>
        <dbReference type="EMBL" id="GAA0163443.1"/>
    </source>
</evidence>
<keyword evidence="2" id="KW-0436">Ligase</keyword>
<dbReference type="GO" id="GO:0019948">
    <property type="term" value="F:SUMO activating enzyme activity"/>
    <property type="evidence" value="ECO:0007669"/>
    <property type="project" value="TreeGrafter"/>
</dbReference>
<feature type="domain" description="THIF-type NAD/FAD binding fold" evidence="1">
    <location>
        <begin position="70"/>
        <end position="367"/>
    </location>
</feature>
<dbReference type="InterPro" id="IPR035985">
    <property type="entry name" value="Ubiquitin-activating_enz"/>
</dbReference>
<name>A0AAV3QLL2_LITER</name>
<protein>
    <submittedName>
        <fullName evidence="2">Ubiquitin-protein ligase</fullName>
    </submittedName>
</protein>
<dbReference type="GO" id="GO:0016925">
    <property type="term" value="P:protein sumoylation"/>
    <property type="evidence" value="ECO:0007669"/>
    <property type="project" value="TreeGrafter"/>
</dbReference>
<sequence length="376" mass="42400">MWKNGKKDEDFKNIGLKELLCVEEDARRSRTEERHVLCRSVQLLIPMFLRRLKLDSAGEDELSEQETALYDRQIRIWGVVAQRRLNKSHVFVSGLNGTLVESCKNVVLAGVGRLTLHDDRVATEDSLLSASCLVRQPDNSETPVKSIAELCSEFLQDINPMIHISIQKGDLSSFGVEFFKDFDAVVVSCCSQSTKKLVNEKCRTLSRNVAFYTVHCRGSCGEIFIDLNNHSYSKKQKESILYQLKYPSFEEVTTVPWRSLDTGLCPLFFAMRVIDKFEQLEGRNVGDTSFKDLPRVLKLRKELCEDQSFDESQIPDTLLLRLLAETTEFPPVCSILGGVLAQEVIKAVSGKGTPLKNCFFFDAKNGKGIVEDISPA</sequence>
<gene>
    <name evidence="2" type="ORF">LIER_19308</name>
</gene>
<dbReference type="Gene3D" id="3.40.50.720">
    <property type="entry name" value="NAD(P)-binding Rossmann-like Domain"/>
    <property type="match status" value="1"/>
</dbReference>
<dbReference type="PANTHER" id="PTHR10953">
    <property type="entry name" value="UBIQUITIN-ACTIVATING ENZYME E1"/>
    <property type="match status" value="1"/>
</dbReference>
<organism evidence="2 3">
    <name type="scientific">Lithospermum erythrorhizon</name>
    <name type="common">Purple gromwell</name>
    <name type="synonym">Lithospermum officinale var. erythrorhizon</name>
    <dbReference type="NCBI Taxonomy" id="34254"/>
    <lineage>
        <taxon>Eukaryota</taxon>
        <taxon>Viridiplantae</taxon>
        <taxon>Streptophyta</taxon>
        <taxon>Embryophyta</taxon>
        <taxon>Tracheophyta</taxon>
        <taxon>Spermatophyta</taxon>
        <taxon>Magnoliopsida</taxon>
        <taxon>eudicotyledons</taxon>
        <taxon>Gunneridae</taxon>
        <taxon>Pentapetalae</taxon>
        <taxon>asterids</taxon>
        <taxon>lamiids</taxon>
        <taxon>Boraginales</taxon>
        <taxon>Boraginaceae</taxon>
        <taxon>Boraginoideae</taxon>
        <taxon>Lithospermeae</taxon>
        <taxon>Lithospermum</taxon>
    </lineage>
</organism>
<accession>A0AAV3QLL2</accession>
<dbReference type="Pfam" id="PF00899">
    <property type="entry name" value="ThiF"/>
    <property type="match status" value="1"/>
</dbReference>
<dbReference type="InterPro" id="IPR045886">
    <property type="entry name" value="ThiF/MoeB/HesA"/>
</dbReference>
<keyword evidence="3" id="KW-1185">Reference proteome</keyword>
<comment type="caution">
    <text evidence="2">The sequence shown here is derived from an EMBL/GenBank/DDBJ whole genome shotgun (WGS) entry which is preliminary data.</text>
</comment>